<organism evidence="1 2">
    <name type="scientific">Solea senegalensis</name>
    <name type="common">Senegalese sole</name>
    <dbReference type="NCBI Taxonomy" id="28829"/>
    <lineage>
        <taxon>Eukaryota</taxon>
        <taxon>Metazoa</taxon>
        <taxon>Chordata</taxon>
        <taxon>Craniata</taxon>
        <taxon>Vertebrata</taxon>
        <taxon>Euteleostomi</taxon>
        <taxon>Actinopterygii</taxon>
        <taxon>Neopterygii</taxon>
        <taxon>Teleostei</taxon>
        <taxon>Neoteleostei</taxon>
        <taxon>Acanthomorphata</taxon>
        <taxon>Carangaria</taxon>
        <taxon>Pleuronectiformes</taxon>
        <taxon>Pleuronectoidei</taxon>
        <taxon>Soleidae</taxon>
        <taxon>Solea</taxon>
    </lineage>
</organism>
<gene>
    <name evidence="1" type="ORF">JOB18_025250</name>
</gene>
<sequence length="99" mass="10792">MSRVSISSIDHSVCTCSEQWYLLLCITTGCIIDAAVEKWKSSVIPTTLQSPPIRNKLEINVSLYARGLNSVPVALKIFQDKRSSSPPSVNKSAISKLIG</sequence>
<dbReference type="EMBL" id="JAGKHQ010000003">
    <property type="protein sequence ID" value="KAG7520204.1"/>
    <property type="molecule type" value="Genomic_DNA"/>
</dbReference>
<protein>
    <submittedName>
        <fullName evidence="1">Uncharacterized protein</fullName>
    </submittedName>
</protein>
<evidence type="ECO:0000313" key="2">
    <source>
        <dbReference type="Proteomes" id="UP000693946"/>
    </source>
</evidence>
<reference evidence="1 2" key="1">
    <citation type="journal article" date="2021" name="Sci. Rep.">
        <title>Chromosome anchoring in Senegalese sole (Solea senegalensis) reveals sex-associated markers and genome rearrangements in flatfish.</title>
        <authorList>
            <person name="Guerrero-Cozar I."/>
            <person name="Gomez-Garrido J."/>
            <person name="Berbel C."/>
            <person name="Martinez-Blanch J.F."/>
            <person name="Alioto T."/>
            <person name="Claros M.G."/>
            <person name="Gagnaire P.A."/>
            <person name="Manchado M."/>
        </authorList>
    </citation>
    <scope>NUCLEOTIDE SEQUENCE [LARGE SCALE GENOMIC DNA]</scope>
    <source>
        <strain evidence="1">Sse05_10M</strain>
    </source>
</reference>
<accession>A0AAV6STS0</accession>
<name>A0AAV6STS0_SOLSE</name>
<proteinExistence type="predicted"/>
<dbReference type="Proteomes" id="UP000693946">
    <property type="component" value="Linkage Group LG11"/>
</dbReference>
<keyword evidence="2" id="KW-1185">Reference proteome</keyword>
<dbReference type="PROSITE" id="PS51257">
    <property type="entry name" value="PROKAR_LIPOPROTEIN"/>
    <property type="match status" value="1"/>
</dbReference>
<evidence type="ECO:0000313" key="1">
    <source>
        <dbReference type="EMBL" id="KAG7520204.1"/>
    </source>
</evidence>
<comment type="caution">
    <text evidence="1">The sequence shown here is derived from an EMBL/GenBank/DDBJ whole genome shotgun (WGS) entry which is preliminary data.</text>
</comment>
<dbReference type="AlphaFoldDB" id="A0AAV6STS0"/>